<dbReference type="AlphaFoldDB" id="A0A943D690"/>
<comment type="caution">
    <text evidence="2">The sequence shown here is derived from an EMBL/GenBank/DDBJ whole genome shotgun (WGS) entry which is preliminary data.</text>
</comment>
<feature type="domain" description="Transglycosylase SLT" evidence="1">
    <location>
        <begin position="49"/>
        <end position="160"/>
    </location>
</feature>
<dbReference type="PANTHER" id="PTHR37423">
    <property type="entry name" value="SOLUBLE LYTIC MUREIN TRANSGLYCOSYLASE-RELATED"/>
    <property type="match status" value="1"/>
</dbReference>
<dbReference type="InterPro" id="IPR023346">
    <property type="entry name" value="Lysozyme-like_dom_sf"/>
</dbReference>
<dbReference type="PANTHER" id="PTHR37423:SF2">
    <property type="entry name" value="MEMBRANE-BOUND LYTIC MUREIN TRANSGLYCOSYLASE C"/>
    <property type="match status" value="1"/>
</dbReference>
<reference evidence="2" key="1">
    <citation type="submission" date="2021-02" db="EMBL/GenBank/DDBJ databases">
        <title>Infant gut strain persistence is associated with maternal origin, phylogeny, and functional potential including surface adhesion and iron acquisition.</title>
        <authorList>
            <person name="Lou Y.C."/>
        </authorList>
    </citation>
    <scope>NUCLEOTIDE SEQUENCE</scope>
    <source>
        <strain evidence="2">L3_101_000M1_dasL3_101_000M1_concoct_87</strain>
    </source>
</reference>
<gene>
    <name evidence="2" type="ORF">KHY36_00455</name>
</gene>
<dbReference type="Gene3D" id="1.10.530.10">
    <property type="match status" value="1"/>
</dbReference>
<dbReference type="Pfam" id="PF01464">
    <property type="entry name" value="SLT"/>
    <property type="match status" value="1"/>
</dbReference>
<proteinExistence type="predicted"/>
<protein>
    <submittedName>
        <fullName evidence="2">Lytic transglycosylase domain-containing protein</fullName>
    </submittedName>
</protein>
<organism evidence="2 3">
    <name type="scientific">Subdoligranulum variabile</name>
    <dbReference type="NCBI Taxonomy" id="214851"/>
    <lineage>
        <taxon>Bacteria</taxon>
        <taxon>Bacillati</taxon>
        <taxon>Bacillota</taxon>
        <taxon>Clostridia</taxon>
        <taxon>Eubacteriales</taxon>
        <taxon>Oscillospiraceae</taxon>
        <taxon>Subdoligranulum</taxon>
    </lineage>
</organism>
<dbReference type="CDD" id="cd16896">
    <property type="entry name" value="LT_Slt70-like"/>
    <property type="match status" value="1"/>
</dbReference>
<evidence type="ECO:0000313" key="2">
    <source>
        <dbReference type="EMBL" id="MBS5330985.1"/>
    </source>
</evidence>
<name>A0A943D690_9FIRM</name>
<dbReference type="EMBL" id="JAGZGG010000001">
    <property type="protein sequence ID" value="MBS5330985.1"/>
    <property type="molecule type" value="Genomic_DNA"/>
</dbReference>
<dbReference type="InterPro" id="IPR008258">
    <property type="entry name" value="Transglycosylase_SLT_dom_1"/>
</dbReference>
<evidence type="ECO:0000313" key="3">
    <source>
        <dbReference type="Proteomes" id="UP000759273"/>
    </source>
</evidence>
<sequence>MAKRQKRKRSVFLPLLAVLLVLALAGTVLFSAFREKIDRWEYPQRYEEYVEYYAGKYGIDPMILYAFIRTESNFDPNVDSDAGARGLMQITEVTFDWIKTKIAPTEDLTFDDLYDPETNIRFGSYFVSYCLLRYDDHLATAAAAYHNGVGAVDALLKETQYSSDGITLDHYPYPQMRQYVKKITESYQRYSEIYN</sequence>
<dbReference type="SUPFAM" id="SSF53955">
    <property type="entry name" value="Lysozyme-like"/>
    <property type="match status" value="1"/>
</dbReference>
<evidence type="ECO:0000259" key="1">
    <source>
        <dbReference type="Pfam" id="PF01464"/>
    </source>
</evidence>
<accession>A0A943D690</accession>
<dbReference type="Proteomes" id="UP000759273">
    <property type="component" value="Unassembled WGS sequence"/>
</dbReference>